<dbReference type="PANTHER" id="PTHR30576:SF20">
    <property type="entry name" value="QUINOVOSAMINEPHOSPHOTRANSFERAE-RELATED"/>
    <property type="match status" value="1"/>
</dbReference>
<evidence type="ECO:0000313" key="3">
    <source>
        <dbReference type="EMBL" id="NDY94211.1"/>
    </source>
</evidence>
<dbReference type="PANTHER" id="PTHR30576">
    <property type="entry name" value="COLANIC BIOSYNTHESIS UDP-GLUCOSE LIPID CARRIER TRANSFERASE"/>
    <property type="match status" value="1"/>
</dbReference>
<name>A0A845V1Q3_9GAMM</name>
<dbReference type="InterPro" id="IPR003362">
    <property type="entry name" value="Bact_transf"/>
</dbReference>
<dbReference type="Proteomes" id="UP000484885">
    <property type="component" value="Unassembled WGS sequence"/>
</dbReference>
<dbReference type="EMBL" id="JAAGSC010000023">
    <property type="protein sequence ID" value="NDY94211.1"/>
    <property type="molecule type" value="Genomic_DNA"/>
</dbReference>
<accession>A0A845V1Q3</accession>
<comment type="caution">
    <text evidence="3">The sequence shown here is derived from an EMBL/GenBank/DDBJ whole genome shotgun (WGS) entry which is preliminary data.</text>
</comment>
<protein>
    <submittedName>
        <fullName evidence="3">Sugar transferase</fullName>
    </submittedName>
</protein>
<feature type="domain" description="Bacterial sugar transferase" evidence="2">
    <location>
        <begin position="2"/>
        <end position="177"/>
    </location>
</feature>
<comment type="similarity">
    <text evidence="1">Belongs to the bacterial sugar transferase family.</text>
</comment>
<dbReference type="GO" id="GO:0016780">
    <property type="term" value="F:phosphotransferase activity, for other substituted phosphate groups"/>
    <property type="evidence" value="ECO:0007669"/>
    <property type="project" value="TreeGrafter"/>
</dbReference>
<gene>
    <name evidence="3" type="ORF">G3I74_00510</name>
</gene>
<sequence>MALLVLSPVLLALALLVWWANGRPVLHRDTRLGKGEQRFDQLKYRTMIEGAGDDSSVAAEDDRRIFRCGRWLRRWRLDELAQLLNVIVGQMSLVGPRPIQPNQVNALSARQREILFSVSPGLVDPVAADFLAEDEVLSGRDEAERLYLDVILPAKAAAQVAYIQTRTWLTDAYALVRMPFILWSPQHRCRSAQRLRRLLAEQSG</sequence>
<dbReference type="Pfam" id="PF02397">
    <property type="entry name" value="Bac_transf"/>
    <property type="match status" value="1"/>
</dbReference>
<keyword evidence="3" id="KW-0808">Transferase</keyword>
<evidence type="ECO:0000313" key="4">
    <source>
        <dbReference type="Proteomes" id="UP000484885"/>
    </source>
</evidence>
<organism evidence="3 4">
    <name type="scientific">Wenzhouxiangella limi</name>
    <dbReference type="NCBI Taxonomy" id="2707351"/>
    <lineage>
        <taxon>Bacteria</taxon>
        <taxon>Pseudomonadati</taxon>
        <taxon>Pseudomonadota</taxon>
        <taxon>Gammaproteobacteria</taxon>
        <taxon>Chromatiales</taxon>
        <taxon>Wenzhouxiangellaceae</taxon>
        <taxon>Wenzhouxiangella</taxon>
    </lineage>
</organism>
<dbReference type="AlphaFoldDB" id="A0A845V1Q3"/>
<proteinExistence type="inferred from homology"/>
<reference evidence="3 4" key="1">
    <citation type="submission" date="2020-02" db="EMBL/GenBank/DDBJ databases">
        <authorList>
            <person name="Zhang X.-Y."/>
        </authorList>
    </citation>
    <scope>NUCLEOTIDE SEQUENCE [LARGE SCALE GENOMIC DNA]</scope>
    <source>
        <strain evidence="3 4">C33</strain>
    </source>
</reference>
<evidence type="ECO:0000259" key="2">
    <source>
        <dbReference type="Pfam" id="PF02397"/>
    </source>
</evidence>
<keyword evidence="4" id="KW-1185">Reference proteome</keyword>
<evidence type="ECO:0000256" key="1">
    <source>
        <dbReference type="ARBA" id="ARBA00006464"/>
    </source>
</evidence>